<dbReference type="AlphaFoldDB" id="A0A327YXS2"/>
<dbReference type="SUPFAM" id="SSF47413">
    <property type="entry name" value="lambda repressor-like DNA-binding domains"/>
    <property type="match status" value="1"/>
</dbReference>
<dbReference type="InterPro" id="IPR010982">
    <property type="entry name" value="Lambda_DNA-bd_dom_sf"/>
</dbReference>
<sequence length="194" mass="21275">MTTPEDMTTDAAGFERKLGTYIRELRLDRKVSLRSLAAESGVSVSFLSQVERGEASPSIATLMRIAKALGQTIGSMFESRSNSRLVRAGQGPRLVHHNAEWDEELLTPRAFSKLQVIRSTLAPRGTTGEGMLAYGAAETAVLVERGRVDVWLGPERFELRQGDCLSYDPSAPHRLENPSDEPVVLLFSSAPPSY</sequence>
<organism evidence="3 4">
    <name type="scientific">Actinoplanes lutulentus</name>
    <dbReference type="NCBI Taxonomy" id="1287878"/>
    <lineage>
        <taxon>Bacteria</taxon>
        <taxon>Bacillati</taxon>
        <taxon>Actinomycetota</taxon>
        <taxon>Actinomycetes</taxon>
        <taxon>Micromonosporales</taxon>
        <taxon>Micromonosporaceae</taxon>
        <taxon>Actinoplanes</taxon>
    </lineage>
</organism>
<name>A0A327YXS2_9ACTN</name>
<dbReference type="RefSeq" id="WP_111654553.1">
    <property type="nucleotide sequence ID" value="NZ_JACHWI010000006.1"/>
</dbReference>
<dbReference type="Gene3D" id="2.60.120.10">
    <property type="entry name" value="Jelly Rolls"/>
    <property type="match status" value="1"/>
</dbReference>
<evidence type="ECO:0000313" key="4">
    <source>
        <dbReference type="Proteomes" id="UP000249341"/>
    </source>
</evidence>
<dbReference type="InterPro" id="IPR050807">
    <property type="entry name" value="TransReg_Diox_bact_type"/>
</dbReference>
<dbReference type="InterPro" id="IPR011051">
    <property type="entry name" value="RmlC_Cupin_sf"/>
</dbReference>
<dbReference type="GO" id="GO:0005829">
    <property type="term" value="C:cytosol"/>
    <property type="evidence" value="ECO:0007669"/>
    <property type="project" value="TreeGrafter"/>
</dbReference>
<dbReference type="GO" id="GO:0003700">
    <property type="term" value="F:DNA-binding transcription factor activity"/>
    <property type="evidence" value="ECO:0007669"/>
    <property type="project" value="TreeGrafter"/>
</dbReference>
<dbReference type="GO" id="GO:0003677">
    <property type="term" value="F:DNA binding"/>
    <property type="evidence" value="ECO:0007669"/>
    <property type="project" value="UniProtKB-KW"/>
</dbReference>
<dbReference type="CDD" id="cd00093">
    <property type="entry name" value="HTH_XRE"/>
    <property type="match status" value="1"/>
</dbReference>
<evidence type="ECO:0000259" key="2">
    <source>
        <dbReference type="PROSITE" id="PS50943"/>
    </source>
</evidence>
<dbReference type="InterPro" id="IPR013096">
    <property type="entry name" value="Cupin_2"/>
</dbReference>
<dbReference type="InterPro" id="IPR001387">
    <property type="entry name" value="Cro/C1-type_HTH"/>
</dbReference>
<accession>A0A327YXS2</accession>
<proteinExistence type="predicted"/>
<dbReference type="PANTHER" id="PTHR46797:SF1">
    <property type="entry name" value="METHYLPHOSPHONATE SYNTHASE"/>
    <property type="match status" value="1"/>
</dbReference>
<comment type="caution">
    <text evidence="3">The sequence shown here is derived from an EMBL/GenBank/DDBJ whole genome shotgun (WGS) entry which is preliminary data.</text>
</comment>
<dbReference type="Proteomes" id="UP000249341">
    <property type="component" value="Unassembled WGS sequence"/>
</dbReference>
<dbReference type="Pfam" id="PF07883">
    <property type="entry name" value="Cupin_2"/>
    <property type="match status" value="1"/>
</dbReference>
<reference evidence="3 4" key="1">
    <citation type="submission" date="2018-06" db="EMBL/GenBank/DDBJ databases">
        <title>Genomic Encyclopedia of Type Strains, Phase III (KMG-III): the genomes of soil and plant-associated and newly described type strains.</title>
        <authorList>
            <person name="Whitman W."/>
        </authorList>
    </citation>
    <scope>NUCLEOTIDE SEQUENCE [LARGE SCALE GENOMIC DNA]</scope>
    <source>
        <strain evidence="3 4">CGMCC 4.7090</strain>
    </source>
</reference>
<feature type="domain" description="HTH cro/C1-type" evidence="2">
    <location>
        <begin position="22"/>
        <end position="76"/>
    </location>
</feature>
<keyword evidence="4" id="KW-1185">Reference proteome</keyword>
<evidence type="ECO:0000256" key="1">
    <source>
        <dbReference type="ARBA" id="ARBA00023125"/>
    </source>
</evidence>
<gene>
    <name evidence="3" type="ORF">B0I29_12717</name>
</gene>
<dbReference type="CDD" id="cd02209">
    <property type="entry name" value="cupin_XRE_C"/>
    <property type="match status" value="1"/>
</dbReference>
<dbReference type="SMART" id="SM00530">
    <property type="entry name" value="HTH_XRE"/>
    <property type="match status" value="1"/>
</dbReference>
<dbReference type="OrthoDB" id="9814751at2"/>
<protein>
    <submittedName>
        <fullName evidence="3">XRE family transcriptional regulator</fullName>
    </submittedName>
</protein>
<dbReference type="PANTHER" id="PTHR46797">
    <property type="entry name" value="HTH-TYPE TRANSCRIPTIONAL REGULATOR"/>
    <property type="match status" value="1"/>
</dbReference>
<dbReference type="Gene3D" id="1.10.260.40">
    <property type="entry name" value="lambda repressor-like DNA-binding domains"/>
    <property type="match status" value="1"/>
</dbReference>
<evidence type="ECO:0000313" key="3">
    <source>
        <dbReference type="EMBL" id="RAK26427.1"/>
    </source>
</evidence>
<dbReference type="EMBL" id="QLMJ01000027">
    <property type="protein sequence ID" value="RAK26427.1"/>
    <property type="molecule type" value="Genomic_DNA"/>
</dbReference>
<dbReference type="SUPFAM" id="SSF51182">
    <property type="entry name" value="RmlC-like cupins"/>
    <property type="match status" value="1"/>
</dbReference>
<dbReference type="PROSITE" id="PS50943">
    <property type="entry name" value="HTH_CROC1"/>
    <property type="match status" value="1"/>
</dbReference>
<dbReference type="InterPro" id="IPR014710">
    <property type="entry name" value="RmlC-like_jellyroll"/>
</dbReference>
<dbReference type="Pfam" id="PF01381">
    <property type="entry name" value="HTH_3"/>
    <property type="match status" value="1"/>
</dbReference>
<keyword evidence="1" id="KW-0238">DNA-binding</keyword>